<dbReference type="AlphaFoldDB" id="A0A0E9VQ15"/>
<keyword evidence="1" id="KW-0472">Membrane</keyword>
<dbReference type="EMBL" id="GBXM01055158">
    <property type="protein sequence ID" value="JAH53419.1"/>
    <property type="molecule type" value="Transcribed_RNA"/>
</dbReference>
<evidence type="ECO:0000256" key="1">
    <source>
        <dbReference type="SAM" id="Phobius"/>
    </source>
</evidence>
<keyword evidence="1" id="KW-1133">Transmembrane helix</keyword>
<sequence length="33" mass="4240">MWFLLEEVTSFFFKAIYMFSILVHVHRWYTRLQ</sequence>
<reference evidence="2" key="1">
    <citation type="submission" date="2014-11" db="EMBL/GenBank/DDBJ databases">
        <authorList>
            <person name="Amaro Gonzalez C."/>
        </authorList>
    </citation>
    <scope>NUCLEOTIDE SEQUENCE</scope>
</reference>
<organism evidence="2">
    <name type="scientific">Anguilla anguilla</name>
    <name type="common">European freshwater eel</name>
    <name type="synonym">Muraena anguilla</name>
    <dbReference type="NCBI Taxonomy" id="7936"/>
    <lineage>
        <taxon>Eukaryota</taxon>
        <taxon>Metazoa</taxon>
        <taxon>Chordata</taxon>
        <taxon>Craniata</taxon>
        <taxon>Vertebrata</taxon>
        <taxon>Euteleostomi</taxon>
        <taxon>Actinopterygii</taxon>
        <taxon>Neopterygii</taxon>
        <taxon>Teleostei</taxon>
        <taxon>Anguilliformes</taxon>
        <taxon>Anguillidae</taxon>
        <taxon>Anguilla</taxon>
    </lineage>
</organism>
<keyword evidence="1" id="KW-0812">Transmembrane</keyword>
<name>A0A0E9VQ15_ANGAN</name>
<reference evidence="2" key="2">
    <citation type="journal article" date="2015" name="Fish Shellfish Immunol.">
        <title>Early steps in the European eel (Anguilla anguilla)-Vibrio vulnificus interaction in the gills: Role of the RtxA13 toxin.</title>
        <authorList>
            <person name="Callol A."/>
            <person name="Pajuelo D."/>
            <person name="Ebbesson L."/>
            <person name="Teles M."/>
            <person name="MacKenzie S."/>
            <person name="Amaro C."/>
        </authorList>
    </citation>
    <scope>NUCLEOTIDE SEQUENCE</scope>
</reference>
<dbReference type="EMBL" id="GBXM01028405">
    <property type="protein sequence ID" value="JAH80172.1"/>
    <property type="molecule type" value="Transcribed_RNA"/>
</dbReference>
<feature type="transmembrane region" description="Helical" evidence="1">
    <location>
        <begin position="12"/>
        <end position="29"/>
    </location>
</feature>
<proteinExistence type="predicted"/>
<accession>A0A0E9VQ15</accession>
<evidence type="ECO:0000313" key="2">
    <source>
        <dbReference type="EMBL" id="JAH80172.1"/>
    </source>
</evidence>
<protein>
    <submittedName>
        <fullName evidence="2">Uncharacterized protein</fullName>
    </submittedName>
</protein>